<keyword evidence="3" id="KW-1185">Reference proteome</keyword>
<organism evidence="2 3">
    <name type="scientific">Paraphaeosphaeria sporulosa</name>
    <dbReference type="NCBI Taxonomy" id="1460663"/>
    <lineage>
        <taxon>Eukaryota</taxon>
        <taxon>Fungi</taxon>
        <taxon>Dikarya</taxon>
        <taxon>Ascomycota</taxon>
        <taxon>Pezizomycotina</taxon>
        <taxon>Dothideomycetes</taxon>
        <taxon>Pleosporomycetidae</taxon>
        <taxon>Pleosporales</taxon>
        <taxon>Massarineae</taxon>
        <taxon>Didymosphaeriaceae</taxon>
        <taxon>Paraphaeosphaeria</taxon>
    </lineage>
</organism>
<accession>A0A177CHR8</accession>
<dbReference type="EMBL" id="KV441552">
    <property type="protein sequence ID" value="OAG06502.1"/>
    <property type="molecule type" value="Genomic_DNA"/>
</dbReference>
<dbReference type="RefSeq" id="XP_018036867.1">
    <property type="nucleotide sequence ID" value="XM_018187373.1"/>
</dbReference>
<dbReference type="AlphaFoldDB" id="A0A177CHR8"/>
<protein>
    <submittedName>
        <fullName evidence="2">Uncharacterized protein</fullName>
    </submittedName>
</protein>
<dbReference type="GeneID" id="28770859"/>
<evidence type="ECO:0000313" key="2">
    <source>
        <dbReference type="EMBL" id="OAG06502.1"/>
    </source>
</evidence>
<name>A0A177CHR8_9PLEO</name>
<proteinExistence type="predicted"/>
<gene>
    <name evidence="2" type="ORF">CC84DRAFT_784537</name>
</gene>
<dbReference type="InParanoid" id="A0A177CHR8"/>
<reference evidence="2 3" key="1">
    <citation type="submission" date="2016-05" db="EMBL/GenBank/DDBJ databases">
        <title>Comparative analysis of secretome profiles of manganese(II)-oxidizing ascomycete fungi.</title>
        <authorList>
            <consortium name="DOE Joint Genome Institute"/>
            <person name="Zeiner C.A."/>
            <person name="Purvine S.O."/>
            <person name="Zink E.M."/>
            <person name="Wu S."/>
            <person name="Pasa-Tolic L."/>
            <person name="Chaput D.L."/>
            <person name="Haridas S."/>
            <person name="Grigoriev I.V."/>
            <person name="Santelli C.M."/>
            <person name="Hansel C.M."/>
        </authorList>
    </citation>
    <scope>NUCLEOTIDE SEQUENCE [LARGE SCALE GENOMIC DNA]</scope>
    <source>
        <strain evidence="2 3">AP3s5-JAC2a</strain>
    </source>
</reference>
<feature type="compositionally biased region" description="Low complexity" evidence="1">
    <location>
        <begin position="13"/>
        <end position="27"/>
    </location>
</feature>
<sequence>MSMDCSIIPEPVSTTSTPHSPTLQTQQTPAGRCISSIHITCINCILTMSQLHPLPPIVPRHASRTHAFSAPHRQRSHNQHPQSERHIVTLHTIRRLRPALPQCLIHPALRNLPTGHLERRRQERQHRQPNTLLHGVLQLGIEMHKPRLKGRQERLEARGLVACAAERVAIDAESEVLDVLSHILQPRFPVLARRVEVCKQGQVGRWKGRRPGNAGVLEEGGFSRMRASTRGRGGRV</sequence>
<evidence type="ECO:0000313" key="3">
    <source>
        <dbReference type="Proteomes" id="UP000077069"/>
    </source>
</evidence>
<dbReference type="Proteomes" id="UP000077069">
    <property type="component" value="Unassembled WGS sequence"/>
</dbReference>
<feature type="region of interest" description="Disordered" evidence="1">
    <location>
        <begin position="1"/>
        <end position="27"/>
    </location>
</feature>
<evidence type="ECO:0000256" key="1">
    <source>
        <dbReference type="SAM" id="MobiDB-lite"/>
    </source>
</evidence>